<dbReference type="InterPro" id="IPR000847">
    <property type="entry name" value="LysR_HTH_N"/>
</dbReference>
<keyword evidence="7" id="KW-1185">Reference proteome</keyword>
<dbReference type="Pfam" id="PF03466">
    <property type="entry name" value="LysR_substrate"/>
    <property type="match status" value="1"/>
</dbReference>
<keyword evidence="2" id="KW-0805">Transcription regulation</keyword>
<comment type="similarity">
    <text evidence="1">Belongs to the LysR transcriptional regulatory family.</text>
</comment>
<dbReference type="GO" id="GO:0003700">
    <property type="term" value="F:DNA-binding transcription factor activity"/>
    <property type="evidence" value="ECO:0007669"/>
    <property type="project" value="InterPro"/>
</dbReference>
<feature type="domain" description="HTH lysR-type" evidence="5">
    <location>
        <begin position="12"/>
        <end position="69"/>
    </location>
</feature>
<dbReference type="Proteomes" id="UP000060787">
    <property type="component" value="Chromosome"/>
</dbReference>
<keyword evidence="4" id="KW-0804">Transcription</keyword>
<sequence length="309" mass="34052">MMSQIHNRTDQLDLNLLKVFEAVYREQNLSRAAQALFLTPSAVSHAVARLRLQFGDPLFVRDGRRMSPTPACQRLAPSLLDALGRLRELLQQWDRFDPARTRQSFRIGMPDATESALLPALAQALDAQAPGATLASVAVTRRELGRELAGGQVDLAIDVALPISEPVRHRPLFQDGFCVVMRRGHALAKRLSLKQYLQARHVAVSTRASGQVIEDIALLNLGLQRQIALRCQNYHSACQVVAESDHLLTMPAGLAGRIAASAQLQRAAVPFALPAAQLHLYWHANSEFDPANQWLREVVVGVCERGLFG</sequence>
<evidence type="ECO:0000256" key="2">
    <source>
        <dbReference type="ARBA" id="ARBA00023015"/>
    </source>
</evidence>
<dbReference type="InterPro" id="IPR037402">
    <property type="entry name" value="YidZ_PBP2"/>
</dbReference>
<dbReference type="SUPFAM" id="SSF46785">
    <property type="entry name" value="Winged helix' DNA-binding domain"/>
    <property type="match status" value="1"/>
</dbReference>
<dbReference type="InterPro" id="IPR005119">
    <property type="entry name" value="LysR_subst-bd"/>
</dbReference>
<name>A0A0S2FBF2_LYSAN</name>
<accession>A0A0S2FBF2</accession>
<dbReference type="InterPro" id="IPR050389">
    <property type="entry name" value="LysR-type_TF"/>
</dbReference>
<dbReference type="PROSITE" id="PS50931">
    <property type="entry name" value="HTH_LYSR"/>
    <property type="match status" value="1"/>
</dbReference>
<dbReference type="Gene3D" id="3.40.190.10">
    <property type="entry name" value="Periplasmic binding protein-like II"/>
    <property type="match status" value="2"/>
</dbReference>
<proteinExistence type="inferred from homology"/>
<dbReference type="Gene3D" id="1.10.10.10">
    <property type="entry name" value="Winged helix-like DNA-binding domain superfamily/Winged helix DNA-binding domain"/>
    <property type="match status" value="1"/>
</dbReference>
<organism evidence="6 7">
    <name type="scientific">Lysobacter antibioticus</name>
    <dbReference type="NCBI Taxonomy" id="84531"/>
    <lineage>
        <taxon>Bacteria</taxon>
        <taxon>Pseudomonadati</taxon>
        <taxon>Pseudomonadota</taxon>
        <taxon>Gammaproteobacteria</taxon>
        <taxon>Lysobacterales</taxon>
        <taxon>Lysobacteraceae</taxon>
        <taxon>Lysobacter</taxon>
    </lineage>
</organism>
<evidence type="ECO:0000259" key="5">
    <source>
        <dbReference type="PROSITE" id="PS50931"/>
    </source>
</evidence>
<dbReference type="PANTHER" id="PTHR30118:SF15">
    <property type="entry name" value="TRANSCRIPTIONAL REGULATORY PROTEIN"/>
    <property type="match status" value="1"/>
</dbReference>
<evidence type="ECO:0000256" key="3">
    <source>
        <dbReference type="ARBA" id="ARBA00023125"/>
    </source>
</evidence>
<dbReference type="InterPro" id="IPR036388">
    <property type="entry name" value="WH-like_DNA-bd_sf"/>
</dbReference>
<dbReference type="AlphaFoldDB" id="A0A0S2FBF2"/>
<dbReference type="PATRIC" id="fig|84531.8.peg.2769"/>
<reference evidence="6 7" key="1">
    <citation type="journal article" date="2015" name="BMC Genomics">
        <title>Comparative genomics and metabolic profiling of the genus Lysobacter.</title>
        <authorList>
            <person name="de Bruijn I."/>
            <person name="Cheng X."/>
            <person name="de Jager V."/>
            <person name="Exposito R.G."/>
            <person name="Watrous J."/>
            <person name="Patel N."/>
            <person name="Postma J."/>
            <person name="Dorrestein P.C."/>
            <person name="Kobayashi D."/>
            <person name="Raaijmakers J.M."/>
        </authorList>
    </citation>
    <scope>NUCLEOTIDE SEQUENCE [LARGE SCALE GENOMIC DNA]</scope>
    <source>
        <strain evidence="6 7">76</strain>
    </source>
</reference>
<dbReference type="EMBL" id="CP011129">
    <property type="protein sequence ID" value="ALN80887.1"/>
    <property type="molecule type" value="Genomic_DNA"/>
</dbReference>
<dbReference type="CDD" id="cd08417">
    <property type="entry name" value="PBP2_Nitroaromatics_like"/>
    <property type="match status" value="1"/>
</dbReference>
<gene>
    <name evidence="6" type="ORF">LA76x_2757</name>
</gene>
<dbReference type="KEGG" id="lab:LA76x_2757"/>
<dbReference type="PANTHER" id="PTHR30118">
    <property type="entry name" value="HTH-TYPE TRANSCRIPTIONAL REGULATOR LEUO-RELATED"/>
    <property type="match status" value="1"/>
</dbReference>
<dbReference type="InterPro" id="IPR036390">
    <property type="entry name" value="WH_DNA-bd_sf"/>
</dbReference>
<dbReference type="SUPFAM" id="SSF53850">
    <property type="entry name" value="Periplasmic binding protein-like II"/>
    <property type="match status" value="1"/>
</dbReference>
<evidence type="ECO:0000256" key="1">
    <source>
        <dbReference type="ARBA" id="ARBA00009437"/>
    </source>
</evidence>
<dbReference type="STRING" id="84531.LA76x_2757"/>
<evidence type="ECO:0000313" key="7">
    <source>
        <dbReference type="Proteomes" id="UP000060787"/>
    </source>
</evidence>
<evidence type="ECO:0000256" key="4">
    <source>
        <dbReference type="ARBA" id="ARBA00023163"/>
    </source>
</evidence>
<dbReference type="GO" id="GO:0003677">
    <property type="term" value="F:DNA binding"/>
    <property type="evidence" value="ECO:0007669"/>
    <property type="project" value="UniProtKB-KW"/>
</dbReference>
<evidence type="ECO:0000313" key="6">
    <source>
        <dbReference type="EMBL" id="ALN80887.1"/>
    </source>
</evidence>
<protein>
    <submittedName>
        <fullName evidence="6">Bacterial regulatory helix-turn-helix, lysR family protein</fullName>
    </submittedName>
</protein>
<dbReference type="eggNOG" id="COG0583">
    <property type="taxonomic scope" value="Bacteria"/>
</dbReference>
<dbReference type="Pfam" id="PF00126">
    <property type="entry name" value="HTH_1"/>
    <property type="match status" value="1"/>
</dbReference>
<keyword evidence="3" id="KW-0238">DNA-binding</keyword>